<keyword evidence="2" id="KW-1185">Reference proteome</keyword>
<proteinExistence type="predicted"/>
<dbReference type="AlphaFoldDB" id="A0A7V7RPH6"/>
<accession>A0A7V7RPH6</accession>
<dbReference type="RefSeq" id="WP_151571767.1">
    <property type="nucleotide sequence ID" value="NZ_WBOT01000001.1"/>
</dbReference>
<evidence type="ECO:0000313" key="1">
    <source>
        <dbReference type="EMBL" id="KAB2335083.1"/>
    </source>
</evidence>
<reference evidence="1 2" key="1">
    <citation type="journal article" date="2014" name="Arch. Microbiol.">
        <title>Bacillus mesophilum sp. nov., strain IITR-54T, a novel 4-chlorobiphenyl dechlorinating bacterium.</title>
        <authorList>
            <person name="Manickam N."/>
            <person name="Singh N.K."/>
            <person name="Bajaj A."/>
            <person name="Kumar R.M."/>
            <person name="Kaur G."/>
            <person name="Kaur N."/>
            <person name="Bala M."/>
            <person name="Kumar A."/>
            <person name="Mayilraj S."/>
        </authorList>
    </citation>
    <scope>NUCLEOTIDE SEQUENCE [LARGE SCALE GENOMIC DNA]</scope>
    <source>
        <strain evidence="1 2">IITR-54</strain>
    </source>
</reference>
<sequence>MSLFGYPADVIHKSAKLDNWNRVIGYESISKKAKVVEEQKLIKNDKGEDVLSISEIHLEGPQDIKFNDYILYTNALGKENRYDIKHIEVKKNIGTDDVKKVIVYG</sequence>
<evidence type="ECO:0000313" key="2">
    <source>
        <dbReference type="Proteomes" id="UP000441354"/>
    </source>
</evidence>
<comment type="caution">
    <text evidence="1">The sequence shown here is derived from an EMBL/GenBank/DDBJ whole genome shotgun (WGS) entry which is preliminary data.</text>
</comment>
<protein>
    <submittedName>
        <fullName evidence="1">Uncharacterized protein</fullName>
    </submittedName>
</protein>
<name>A0A7V7RPH6_9BACI</name>
<gene>
    <name evidence="1" type="ORF">F7732_00470</name>
</gene>
<dbReference type="EMBL" id="WBOT01000001">
    <property type="protein sequence ID" value="KAB2335083.1"/>
    <property type="molecule type" value="Genomic_DNA"/>
</dbReference>
<dbReference type="OrthoDB" id="2618399at2"/>
<organism evidence="1 2">
    <name type="scientific">Bacillus mesophilum</name>
    <dbReference type="NCBI Taxonomy" id="1071718"/>
    <lineage>
        <taxon>Bacteria</taxon>
        <taxon>Bacillati</taxon>
        <taxon>Bacillota</taxon>
        <taxon>Bacilli</taxon>
        <taxon>Bacillales</taxon>
        <taxon>Bacillaceae</taxon>
        <taxon>Bacillus</taxon>
    </lineage>
</organism>
<dbReference type="Proteomes" id="UP000441354">
    <property type="component" value="Unassembled WGS sequence"/>
</dbReference>